<dbReference type="Pfam" id="PF13181">
    <property type="entry name" value="TPR_8"/>
    <property type="match status" value="1"/>
</dbReference>
<dbReference type="OrthoDB" id="4532668at2"/>
<gene>
    <name evidence="3" type="ORF">SAMN05920897_106125</name>
</gene>
<evidence type="ECO:0000313" key="3">
    <source>
        <dbReference type="EMBL" id="SIQ28627.1"/>
    </source>
</evidence>
<feature type="repeat" description="TPR" evidence="1">
    <location>
        <begin position="128"/>
        <end position="161"/>
    </location>
</feature>
<dbReference type="Proteomes" id="UP000186400">
    <property type="component" value="Unassembled WGS sequence"/>
</dbReference>
<keyword evidence="1" id="KW-0802">TPR repeat</keyword>
<keyword evidence="4" id="KW-1185">Reference proteome</keyword>
<dbReference type="Pfam" id="PF14559">
    <property type="entry name" value="TPR_19"/>
    <property type="match status" value="1"/>
</dbReference>
<feature type="domain" description="Bacterial transcriptional activator" evidence="2">
    <location>
        <begin position="8"/>
        <end position="64"/>
    </location>
</feature>
<dbReference type="InterPro" id="IPR005158">
    <property type="entry name" value="BTAD"/>
</dbReference>
<dbReference type="Gene3D" id="1.25.40.10">
    <property type="entry name" value="Tetratricopeptide repeat domain"/>
    <property type="match status" value="2"/>
</dbReference>
<proteinExistence type="predicted"/>
<reference evidence="4" key="1">
    <citation type="submission" date="2017-01" db="EMBL/GenBank/DDBJ databases">
        <authorList>
            <person name="Varghese N."/>
            <person name="Submissions S."/>
        </authorList>
    </citation>
    <scope>NUCLEOTIDE SEQUENCE [LARGE SCALE GENOMIC DNA]</scope>
    <source>
        <strain evidence="4">ASpG1</strain>
    </source>
</reference>
<dbReference type="RefSeq" id="WP_076488402.1">
    <property type="nucleotide sequence ID" value="NZ_FTMS01000006.1"/>
</dbReference>
<dbReference type="SMART" id="SM00028">
    <property type="entry name" value="TPR"/>
    <property type="match status" value="3"/>
</dbReference>
<organism evidence="3 4">
    <name type="scientific">Alkalispirochaeta americana</name>
    <dbReference type="NCBI Taxonomy" id="159291"/>
    <lineage>
        <taxon>Bacteria</taxon>
        <taxon>Pseudomonadati</taxon>
        <taxon>Spirochaetota</taxon>
        <taxon>Spirochaetia</taxon>
        <taxon>Spirochaetales</taxon>
        <taxon>Spirochaetaceae</taxon>
        <taxon>Alkalispirochaeta</taxon>
    </lineage>
</organism>
<dbReference type="AlphaFoldDB" id="A0A1N6RIL1"/>
<name>A0A1N6RIL1_9SPIO</name>
<dbReference type="InterPro" id="IPR011990">
    <property type="entry name" value="TPR-like_helical_dom_sf"/>
</dbReference>
<dbReference type="SUPFAM" id="SSF48452">
    <property type="entry name" value="TPR-like"/>
    <property type="match status" value="1"/>
</dbReference>
<evidence type="ECO:0000259" key="2">
    <source>
        <dbReference type="Pfam" id="PF03704"/>
    </source>
</evidence>
<evidence type="ECO:0000313" key="4">
    <source>
        <dbReference type="Proteomes" id="UP000186400"/>
    </source>
</evidence>
<protein>
    <submittedName>
        <fullName evidence="3">Tetratricopeptide repeat-containing protein</fullName>
    </submittedName>
</protein>
<dbReference type="Pfam" id="PF03704">
    <property type="entry name" value="BTAD"/>
    <property type="match status" value="1"/>
</dbReference>
<dbReference type="PROSITE" id="PS50005">
    <property type="entry name" value="TPR"/>
    <property type="match status" value="1"/>
</dbReference>
<evidence type="ECO:0000256" key="1">
    <source>
        <dbReference type="PROSITE-ProRule" id="PRU00339"/>
    </source>
</evidence>
<dbReference type="STRING" id="159291.SAMN05920897_106125"/>
<dbReference type="EMBL" id="FTMS01000006">
    <property type="protein sequence ID" value="SIQ28627.1"/>
    <property type="molecule type" value="Genomic_DNA"/>
</dbReference>
<accession>A0A1N6RIL1</accession>
<sequence length="217" mass="24018">MDQILPTAYFQKLVARGAFSQALAELSRVVLDEPKRADAWCYLGICYTETGHQKEAIGALTTAWALGSSSYEVPEALGCAYLRRRDLDAAEEWFLRALQEIARDQKPLTRQGPDPGRLSSDEARAGRGSILRNLAMTRIYRGDLEDAQFLLEEALEATPEDVLSLHALSALQMQLKNTEGARKNLETILAAPAAPRWLQTVAERNYATLLVGWPATS</sequence>
<dbReference type="InterPro" id="IPR019734">
    <property type="entry name" value="TPR_rpt"/>
</dbReference>